<evidence type="ECO:0000313" key="6">
    <source>
        <dbReference type="Proteomes" id="UP000578819"/>
    </source>
</evidence>
<dbReference type="InterPro" id="IPR052021">
    <property type="entry name" value="Type-I_RS_S_subunit"/>
</dbReference>
<keyword evidence="6" id="KW-1185">Reference proteome</keyword>
<dbReference type="EMBL" id="JACHJW010000001">
    <property type="protein sequence ID" value="MBB4957732.1"/>
    <property type="molecule type" value="Genomic_DNA"/>
</dbReference>
<name>A0A7W7SP11_9ACTN</name>
<dbReference type="GO" id="GO:0009307">
    <property type="term" value="P:DNA restriction-modification system"/>
    <property type="evidence" value="ECO:0007669"/>
    <property type="project" value="UniProtKB-KW"/>
</dbReference>
<sequence>MIVKRIPFSWIAEEEHRLDCGPFTRGGIEAKKRLEASSLQKEDLIDLTTGGATGMYHVGMDKLRWVDGRDYGVPFLRSSDILKADLSSQPLISREQAEANPLFRCPAGSTLITRSGSIGRMAYCRQDMADMAMSQDVLKVVPDSSRVPPGYLYAFLSSRFGVPLVVSGTFGSIIVHIEAENIARLPVPRLGPQVEEQVHALVQGAAAARSKAVGLLEKARQRVRGMLPVHAGPSPSLWTSVHSSRLQPRLDAFYFSAPCIAARRAFDGAAVAEHRKLGDVARVFIPGIFKRRYADPEYGIPYLTGNDVFQLAPTSDRYLMRSVAEQFDLVVSQGDILIQEAGQIGGLIGRSVLVGSYLDGFAISNNMIRLTPHEASDSGYISAVLSTSEGVLLISRESAGSSIPHIDESRVRNIRIPWPPAAERRTIGDDVIRAQELRDQACVDESRARMLVEDAIEAAS</sequence>
<keyword evidence="5" id="KW-0378">Hydrolase</keyword>
<dbReference type="SUPFAM" id="SSF116734">
    <property type="entry name" value="DNA methylase specificity domain"/>
    <property type="match status" value="2"/>
</dbReference>
<evidence type="ECO:0000259" key="4">
    <source>
        <dbReference type="Pfam" id="PF01420"/>
    </source>
</evidence>
<feature type="domain" description="Type I restriction modification DNA specificity" evidence="4">
    <location>
        <begin position="273"/>
        <end position="428"/>
    </location>
</feature>
<dbReference type="EC" id="3.1.21.3" evidence="5"/>
<reference evidence="5 6" key="1">
    <citation type="submission" date="2020-08" db="EMBL/GenBank/DDBJ databases">
        <title>Sequencing the genomes of 1000 actinobacteria strains.</title>
        <authorList>
            <person name="Klenk H.-P."/>
        </authorList>
    </citation>
    <scope>NUCLEOTIDE SEQUENCE [LARGE SCALE GENOMIC DNA]</scope>
    <source>
        <strain evidence="5 6">DSM 45886</strain>
    </source>
</reference>
<dbReference type="InterPro" id="IPR000055">
    <property type="entry name" value="Restrct_endonuc_typeI_TRD"/>
</dbReference>
<dbReference type="Proteomes" id="UP000578819">
    <property type="component" value="Unassembled WGS sequence"/>
</dbReference>
<gene>
    <name evidence="5" type="ORF">FHR38_001465</name>
</gene>
<accession>A0A7W7SP11</accession>
<dbReference type="Gene3D" id="3.90.220.20">
    <property type="entry name" value="DNA methylase specificity domains"/>
    <property type="match status" value="2"/>
</dbReference>
<protein>
    <submittedName>
        <fullName evidence="5">Type I restriction enzyme S subunit</fullName>
        <ecNumber evidence="5">3.1.21.3</ecNumber>
    </submittedName>
</protein>
<evidence type="ECO:0000256" key="3">
    <source>
        <dbReference type="ARBA" id="ARBA00023125"/>
    </source>
</evidence>
<comment type="caution">
    <text evidence="5">The sequence shown here is derived from an EMBL/GenBank/DDBJ whole genome shotgun (WGS) entry which is preliminary data.</text>
</comment>
<proteinExistence type="inferred from homology"/>
<evidence type="ECO:0000256" key="1">
    <source>
        <dbReference type="ARBA" id="ARBA00010923"/>
    </source>
</evidence>
<dbReference type="AlphaFoldDB" id="A0A7W7SP11"/>
<organism evidence="5 6">
    <name type="scientific">Micromonospora polyrhachis</name>
    <dbReference type="NCBI Taxonomy" id="1282883"/>
    <lineage>
        <taxon>Bacteria</taxon>
        <taxon>Bacillati</taxon>
        <taxon>Actinomycetota</taxon>
        <taxon>Actinomycetes</taxon>
        <taxon>Micromonosporales</taxon>
        <taxon>Micromonosporaceae</taxon>
        <taxon>Micromonospora</taxon>
    </lineage>
</organism>
<keyword evidence="3" id="KW-0238">DNA-binding</keyword>
<dbReference type="Pfam" id="PF01420">
    <property type="entry name" value="Methylase_S"/>
    <property type="match status" value="1"/>
</dbReference>
<dbReference type="NCBIfam" id="NF047740">
    <property type="entry name" value="antiphage_MADS5"/>
    <property type="match status" value="1"/>
</dbReference>
<keyword evidence="2" id="KW-0680">Restriction system</keyword>
<comment type="similarity">
    <text evidence="1">Belongs to the type-I restriction system S methylase family.</text>
</comment>
<dbReference type="RefSeq" id="WP_184533924.1">
    <property type="nucleotide sequence ID" value="NZ_JACHJW010000001.1"/>
</dbReference>
<dbReference type="PANTHER" id="PTHR30408">
    <property type="entry name" value="TYPE-1 RESTRICTION ENZYME ECOKI SPECIFICITY PROTEIN"/>
    <property type="match status" value="1"/>
</dbReference>
<dbReference type="PANTHER" id="PTHR30408:SF12">
    <property type="entry name" value="TYPE I RESTRICTION ENZYME MJAVIII SPECIFICITY SUBUNIT"/>
    <property type="match status" value="1"/>
</dbReference>
<evidence type="ECO:0000313" key="5">
    <source>
        <dbReference type="EMBL" id="MBB4957732.1"/>
    </source>
</evidence>
<dbReference type="GO" id="GO:0009035">
    <property type="term" value="F:type I site-specific deoxyribonuclease activity"/>
    <property type="evidence" value="ECO:0007669"/>
    <property type="project" value="UniProtKB-EC"/>
</dbReference>
<dbReference type="InterPro" id="IPR044946">
    <property type="entry name" value="Restrct_endonuc_typeI_TRD_sf"/>
</dbReference>
<dbReference type="GO" id="GO:0003677">
    <property type="term" value="F:DNA binding"/>
    <property type="evidence" value="ECO:0007669"/>
    <property type="project" value="UniProtKB-KW"/>
</dbReference>
<evidence type="ECO:0000256" key="2">
    <source>
        <dbReference type="ARBA" id="ARBA00022747"/>
    </source>
</evidence>